<dbReference type="SUPFAM" id="SSF54575">
    <property type="entry name" value="Ribosomal protein L31e"/>
    <property type="match status" value="1"/>
</dbReference>
<evidence type="ECO:0000256" key="5">
    <source>
        <dbReference type="ARBA" id="ARBA00034092"/>
    </source>
</evidence>
<evidence type="ECO:0000256" key="7">
    <source>
        <dbReference type="ARBA" id="ARBA00035337"/>
    </source>
</evidence>
<reference evidence="8 9" key="1">
    <citation type="journal article" date="2018" name="Genomics">
        <title>Molecular footprints of inshore aquatic adaptation in Indo-Pacific humpback dolphin (Sousa chinensis).</title>
        <authorList>
            <person name="Ming Y."/>
            <person name="Jian J."/>
            <person name="Yu F."/>
            <person name="Yu X."/>
            <person name="Wang J."/>
            <person name="Liu W."/>
        </authorList>
    </citation>
    <scope>NUCLEOTIDE SEQUENCE [LARGE SCALE GENOMIC DNA]</scope>
    <source>
        <strain evidence="8">MY-2018</strain>
        <tissue evidence="8">Skin</tissue>
    </source>
</reference>
<evidence type="ECO:0000256" key="1">
    <source>
        <dbReference type="ARBA" id="ARBA00010808"/>
    </source>
</evidence>
<dbReference type="SMART" id="SM01380">
    <property type="entry name" value="Ribosomal_L31e"/>
    <property type="match status" value="1"/>
</dbReference>
<gene>
    <name evidence="8" type="ORF">DBR06_SOUSAS110372</name>
</gene>
<dbReference type="EMBL" id="QWLN02004798">
    <property type="protein sequence ID" value="TEA38474.1"/>
    <property type="molecule type" value="Genomic_DNA"/>
</dbReference>
<sequence length="97" mass="11020">MAPAKKGAEEAQSAINEVVTREYTVKVHNIHPHGVGFKKHAPQALKEIQKFSMKEIGTPDVRTDTRLNRAVWAKGMRNVPYRSSVRLSRKHNEDKDT</sequence>
<name>A0A484GRL1_SOUCH</name>
<evidence type="ECO:0000313" key="8">
    <source>
        <dbReference type="EMBL" id="TEA38474.1"/>
    </source>
</evidence>
<dbReference type="InterPro" id="IPR023621">
    <property type="entry name" value="Ribosomal_eL31_dom_sf"/>
</dbReference>
<accession>A0A484GRL1</accession>
<comment type="caution">
    <text evidence="8">The sequence shown here is derived from an EMBL/GenBank/DDBJ whole genome shotgun (WGS) entry which is preliminary data.</text>
</comment>
<dbReference type="GO" id="GO:0003735">
    <property type="term" value="F:structural constituent of ribosome"/>
    <property type="evidence" value="ECO:0007669"/>
    <property type="project" value="InterPro"/>
</dbReference>
<keyword evidence="9" id="KW-1185">Reference proteome</keyword>
<dbReference type="Proteomes" id="UP000295264">
    <property type="component" value="Unassembled WGS sequence"/>
</dbReference>
<keyword evidence="4" id="KW-0687">Ribonucleoprotein</keyword>
<dbReference type="GO" id="GO:0022625">
    <property type="term" value="C:cytosolic large ribosomal subunit"/>
    <property type="evidence" value="ECO:0007669"/>
    <property type="project" value="TreeGrafter"/>
</dbReference>
<dbReference type="FunFam" id="3.10.440.10:FF:000001">
    <property type="entry name" value="60S ribosomal protein L31"/>
    <property type="match status" value="1"/>
</dbReference>
<evidence type="ECO:0000256" key="4">
    <source>
        <dbReference type="ARBA" id="ARBA00023274"/>
    </source>
</evidence>
<evidence type="ECO:0000256" key="2">
    <source>
        <dbReference type="ARBA" id="ARBA00011133"/>
    </source>
</evidence>
<dbReference type="Gene3D" id="3.10.440.10">
    <property type="match status" value="1"/>
</dbReference>
<protein>
    <recommendedName>
        <fullName evidence="6">Large ribosomal subunit protein eL31</fullName>
    </recommendedName>
    <alternativeName>
        <fullName evidence="7">60S ribosomal protein L31</fullName>
    </alternativeName>
</protein>
<evidence type="ECO:0000256" key="6">
    <source>
        <dbReference type="ARBA" id="ARBA00035230"/>
    </source>
</evidence>
<proteinExistence type="inferred from homology"/>
<organism evidence="8 9">
    <name type="scientific">Sousa chinensis</name>
    <name type="common">Indo-pacific humpbacked dolphin</name>
    <name type="synonym">Steno chinensis</name>
    <dbReference type="NCBI Taxonomy" id="103600"/>
    <lineage>
        <taxon>Eukaryota</taxon>
        <taxon>Metazoa</taxon>
        <taxon>Chordata</taxon>
        <taxon>Craniata</taxon>
        <taxon>Vertebrata</taxon>
        <taxon>Euteleostomi</taxon>
        <taxon>Mammalia</taxon>
        <taxon>Eutheria</taxon>
        <taxon>Laurasiatheria</taxon>
        <taxon>Artiodactyla</taxon>
        <taxon>Whippomorpha</taxon>
        <taxon>Cetacea</taxon>
        <taxon>Odontoceti</taxon>
        <taxon>Delphinidae</taxon>
        <taxon>Sousa</taxon>
    </lineage>
</organism>
<keyword evidence="3" id="KW-0689">Ribosomal protein</keyword>
<dbReference type="CDD" id="cd00463">
    <property type="entry name" value="Ribosomal_L31e"/>
    <property type="match status" value="1"/>
</dbReference>
<feature type="non-terminal residue" evidence="8">
    <location>
        <position position="97"/>
    </location>
</feature>
<dbReference type="GO" id="GO:0002181">
    <property type="term" value="P:cytoplasmic translation"/>
    <property type="evidence" value="ECO:0007669"/>
    <property type="project" value="TreeGrafter"/>
</dbReference>
<dbReference type="Pfam" id="PF01198">
    <property type="entry name" value="Ribosomal_L31e"/>
    <property type="match status" value="1"/>
</dbReference>
<dbReference type="AlphaFoldDB" id="A0A484GRL1"/>
<evidence type="ECO:0000313" key="9">
    <source>
        <dbReference type="Proteomes" id="UP000295264"/>
    </source>
</evidence>
<dbReference type="InterPro" id="IPR000054">
    <property type="entry name" value="Ribosomal_eL31"/>
</dbReference>
<comment type="similarity">
    <text evidence="1">Belongs to the eukaryotic ribosomal protein eL31 family.</text>
</comment>
<comment type="function">
    <text evidence="5">Component of the large ribosomal subunit. The ribosome is a large ribonucleoprotein complex responsible for the synthesis of proteins in the cell.</text>
</comment>
<dbReference type="PANTHER" id="PTHR10956:SF4">
    <property type="entry name" value="LARGE RIBOSOMAL SUBUNIT PROTEIN EL31"/>
    <property type="match status" value="1"/>
</dbReference>
<dbReference type="PANTHER" id="PTHR10956">
    <property type="entry name" value="60S RIBOSOMAL PROTEIN L31"/>
    <property type="match status" value="1"/>
</dbReference>
<comment type="subunit">
    <text evidence="2">Component of the large ribosomal subunit.</text>
</comment>
<evidence type="ECO:0000256" key="3">
    <source>
        <dbReference type="ARBA" id="ARBA00022980"/>
    </source>
</evidence>